<feature type="transmembrane region" description="Helical" evidence="1">
    <location>
        <begin position="123"/>
        <end position="143"/>
    </location>
</feature>
<feature type="transmembrane region" description="Helical" evidence="1">
    <location>
        <begin position="212"/>
        <end position="234"/>
    </location>
</feature>
<keyword evidence="1" id="KW-0472">Membrane</keyword>
<dbReference type="Pfam" id="PF19814">
    <property type="entry name" value="DUF6297"/>
    <property type="match status" value="1"/>
</dbReference>
<feature type="transmembrane region" description="Helical" evidence="1">
    <location>
        <begin position="149"/>
        <end position="168"/>
    </location>
</feature>
<dbReference type="Proteomes" id="UP000313231">
    <property type="component" value="Unassembled WGS sequence"/>
</dbReference>
<evidence type="ECO:0000256" key="1">
    <source>
        <dbReference type="SAM" id="Phobius"/>
    </source>
</evidence>
<dbReference type="RefSeq" id="WP_139624718.1">
    <property type="nucleotide sequence ID" value="NZ_VDMP01000027.1"/>
</dbReference>
<dbReference type="EMBL" id="VDMP01000027">
    <property type="protein sequence ID" value="TNM36533.1"/>
    <property type="molecule type" value="Genomic_DNA"/>
</dbReference>
<feature type="transmembrane region" description="Helical" evidence="1">
    <location>
        <begin position="180"/>
        <end position="200"/>
    </location>
</feature>
<keyword evidence="1" id="KW-1133">Transmembrane helix</keyword>
<keyword evidence="1" id="KW-0812">Transmembrane</keyword>
<feature type="transmembrane region" description="Helical" evidence="1">
    <location>
        <begin position="333"/>
        <end position="355"/>
    </location>
</feature>
<gene>
    <name evidence="2" type="ORF">FHP29_20605</name>
</gene>
<dbReference type="InterPro" id="IPR046264">
    <property type="entry name" value="DUF6297"/>
</dbReference>
<name>A0A5C4VL10_9ACTN</name>
<dbReference type="OrthoDB" id="3725302at2"/>
<keyword evidence="3" id="KW-1185">Reference proteome</keyword>
<organism evidence="2 3">
    <name type="scientific">Nocardioides albidus</name>
    <dbReference type="NCBI Taxonomy" id="1517589"/>
    <lineage>
        <taxon>Bacteria</taxon>
        <taxon>Bacillati</taxon>
        <taxon>Actinomycetota</taxon>
        <taxon>Actinomycetes</taxon>
        <taxon>Propionibacteriales</taxon>
        <taxon>Nocardioidaceae</taxon>
        <taxon>Nocardioides</taxon>
    </lineage>
</organism>
<evidence type="ECO:0000313" key="2">
    <source>
        <dbReference type="EMBL" id="TNM36533.1"/>
    </source>
</evidence>
<reference evidence="2 3" key="1">
    <citation type="journal article" date="2016" name="Int. J. Syst. Evol. Microbiol.">
        <title>Nocardioides albidus sp. nov., an actinobacterium isolated from garden soil.</title>
        <authorList>
            <person name="Singh H."/>
            <person name="Du J."/>
            <person name="Trinh H."/>
            <person name="Won K."/>
            <person name="Yang J.E."/>
            <person name="Yin C."/>
            <person name="Kook M."/>
            <person name="Yi T.H."/>
        </authorList>
    </citation>
    <scope>NUCLEOTIDE SEQUENCE [LARGE SCALE GENOMIC DNA]</scope>
    <source>
        <strain evidence="2 3">CCTCC AB 2015297</strain>
    </source>
</reference>
<protein>
    <submittedName>
        <fullName evidence="2">Uncharacterized protein</fullName>
    </submittedName>
</protein>
<dbReference type="AlphaFoldDB" id="A0A5C4VL10"/>
<accession>A0A5C4VL10</accession>
<feature type="transmembrane region" description="Helical" evidence="1">
    <location>
        <begin position="32"/>
        <end position="51"/>
    </location>
</feature>
<proteinExistence type="predicted"/>
<feature type="transmembrane region" description="Helical" evidence="1">
    <location>
        <begin position="406"/>
        <end position="426"/>
    </location>
</feature>
<feature type="transmembrane region" description="Helical" evidence="1">
    <location>
        <begin position="375"/>
        <end position="394"/>
    </location>
</feature>
<comment type="caution">
    <text evidence="2">The sequence shown here is derived from an EMBL/GenBank/DDBJ whole genome shotgun (WGS) entry which is preliminary data.</text>
</comment>
<evidence type="ECO:0000313" key="3">
    <source>
        <dbReference type="Proteomes" id="UP000313231"/>
    </source>
</evidence>
<sequence length="495" mass="50346">MRRSESAELRADIRHWRRSRRTLSLGEALQDLYIGVFAVLMLGSMLVSVLVNLSDVGDRACVASDCASARSLLPWLVVGTLLAVLWSLARLVGPVAVGPGAAAWLLPAPVDRGELLRGRARGTTLLAAALVAPVAAAAATLAGFGVGPLVAFTVGAAGLAAYGVGALVRAQAAARARHPALLLGPVSLLAVGAGLAAIAASRAPEVDASAILGAPALVGIALVWAGVVAVLLRARVLTSRLRRRDVAPGGVLVPGLGGALATLDLALMFDVLVDHAAGRRAAARPRRGGPQGLAALAWRDVIRIRRHPARLALLAGSLVLPYATAAVGGRVVVVLVEVLVCFVLVVPFLVSLRVLTRSSGMVRMFPTAWGPTRAAAIVVPGVLLVGHGLLSAPALHRTLDRSPGDLALLGVASGVAGLAAGVRWVTGRPPDYARPLVSTPAGGVPTNLYGSVLRGFDIAVLTALPMLLSPTSGGAAVSLVVSVGVVGFLCGRRAT</sequence>
<feature type="transmembrane region" description="Helical" evidence="1">
    <location>
        <begin position="72"/>
        <end position="89"/>
    </location>
</feature>
<feature type="transmembrane region" description="Helical" evidence="1">
    <location>
        <begin position="474"/>
        <end position="491"/>
    </location>
</feature>